<accession>I3C798</accession>
<evidence type="ECO:0000313" key="4">
    <source>
        <dbReference type="Proteomes" id="UP000004690"/>
    </source>
</evidence>
<dbReference type="Pfam" id="PF00326">
    <property type="entry name" value="Peptidase_S9"/>
    <property type="match status" value="1"/>
</dbReference>
<dbReference type="SUPFAM" id="SSF53474">
    <property type="entry name" value="alpha/beta-Hydrolases"/>
    <property type="match status" value="1"/>
</dbReference>
<feature type="signal peptide" evidence="1">
    <location>
        <begin position="1"/>
        <end position="22"/>
    </location>
</feature>
<evidence type="ECO:0000256" key="1">
    <source>
        <dbReference type="SAM" id="SignalP"/>
    </source>
</evidence>
<dbReference type="eggNOG" id="COG1506">
    <property type="taxonomic scope" value="Bacteria"/>
</dbReference>
<dbReference type="InterPro" id="IPR029058">
    <property type="entry name" value="AB_hydrolase_fold"/>
</dbReference>
<dbReference type="SUPFAM" id="SSF82171">
    <property type="entry name" value="DPP6 N-terminal domain-like"/>
    <property type="match status" value="1"/>
</dbReference>
<dbReference type="InterPro" id="IPR050278">
    <property type="entry name" value="Serine_Prot_S9B/DPPIV"/>
</dbReference>
<dbReference type="STRING" id="926559.JoomaDRAFT_2512"/>
<keyword evidence="1" id="KW-0732">Signal</keyword>
<dbReference type="GO" id="GO:0008239">
    <property type="term" value="F:dipeptidyl-peptidase activity"/>
    <property type="evidence" value="ECO:0007669"/>
    <property type="project" value="TreeGrafter"/>
</dbReference>
<dbReference type="GO" id="GO:0008236">
    <property type="term" value="F:serine-type peptidase activity"/>
    <property type="evidence" value="ECO:0007669"/>
    <property type="project" value="InterPro"/>
</dbReference>
<dbReference type="HOGENOM" id="CLU_014586_0_0_10"/>
<keyword evidence="3" id="KW-0378">Hydrolase</keyword>
<protein>
    <submittedName>
        <fullName evidence="3">Dipeptidyl aminopeptidase/acylaminoacyl peptidase</fullName>
    </submittedName>
</protein>
<feature type="chain" id="PRO_5003668555" evidence="1">
    <location>
        <begin position="23"/>
        <end position="929"/>
    </location>
</feature>
<dbReference type="InterPro" id="IPR001375">
    <property type="entry name" value="Peptidase_S9_cat"/>
</dbReference>
<dbReference type="AlphaFoldDB" id="I3C798"/>
<feature type="domain" description="Peptidase S9 prolyl oligopeptidase catalytic" evidence="2">
    <location>
        <begin position="726"/>
        <end position="907"/>
    </location>
</feature>
<dbReference type="Proteomes" id="UP000004690">
    <property type="component" value="Unassembled WGS sequence"/>
</dbReference>
<gene>
    <name evidence="3" type="ORF">JoomaDRAFT_2512</name>
</gene>
<dbReference type="OrthoDB" id="9812921at2"/>
<dbReference type="Gene3D" id="3.40.50.1820">
    <property type="entry name" value="alpha/beta hydrolase"/>
    <property type="match status" value="1"/>
</dbReference>
<name>I3C798_9FLAO</name>
<sequence>MIKNLLSLVSVFLLTVSLTAQKKSITIADFDTWKQIDNREISENGNYLVYEYNPGMGDGALVITNLKTGKTDSIPRGYNATINGNSNFVAFKIKAPIDIRRKEETEKTKKSKLLKDSLGVYLLQSQKTIKYANNNGFKLPEEGGNWLAYKTIVKAIKDTLSVENDSLTSDKKIKKKEKTKNDTILVVFNPLEKDSIVLKNVVAYTWSKSANKLLISQEEKDSIGTHSTLVNFDGETKKADTIFSSEGIIKQTVLDKKGTRLAFLLSKDTTDIKNYELFVGKQDNVKSFNEASIKGLPKGWLPSENQNIYFSDDSKRMYFGTAEAKVIHKKDTLLNAERERLDVWSWTDTELQPMQKLNVKKDQKKTYLAVYDFEKNKAVQLADTLVPDLRIYEDGKPKYAIGSTDDKYKRASSWSALFLNDFYLVDTEEGTKTKMLEAQNRIWLGPSQKYAVYYNRKDSVYYSIDIATQKHLPLTKNIEVAFYDELNDSPNDPRPYGVAGWSEDDEAVFIYDRYDIWKIDPSGKDKPKNVTKNGRINTTEYRYLQLDREEDFIDTKKALLSVFNETDKKAGYAYTNLQKEKAPEVLVLDDFSFGYPLKAKNATTLIYTKEAYTLYPDLWKTDLSFKNPVQVTNGQQQLENYKWGKVTLEKWTNYDGVELQGLLYVPENLDPNKKYPLVSYFYERLSDTYHRFYSPTPSRSTINKVFYPSNDYVVFVPDIIYKEGHPGESAYNCIVSGVEAMEAKYSFIDSNNLALQGQSWGGYQTAYIITKTDKFAAAMAGAPVSNMTSAYGGIRWGSGMSRMFQYEHTQSRIGGTLWDKFDLYVENSPLFKAPNITTPLLMMHNDDDGAVPWYQGIEFFVALRRLDKPVWMLSYNNEPHNLKGDSWGNRKDLSTRMMQFFNHYLKGEAAPAWMEKGRPAKEKDYNKGY</sequence>
<reference evidence="3 4" key="1">
    <citation type="submission" date="2012-02" db="EMBL/GenBank/DDBJ databases">
        <title>Improved High-Quality Draft genome of Joostella marina DSM 19592.</title>
        <authorList>
            <consortium name="US DOE Joint Genome Institute (JGI-PGF)"/>
            <person name="Lucas S."/>
            <person name="Copeland A."/>
            <person name="Lapidus A."/>
            <person name="Bruce D."/>
            <person name="Goodwin L."/>
            <person name="Pitluck S."/>
            <person name="Peters L."/>
            <person name="Chertkov O."/>
            <person name="Ovchinnikova G."/>
            <person name="Kyrpides N."/>
            <person name="Mavromatis K."/>
            <person name="Detter J.C."/>
            <person name="Han C."/>
            <person name="Land M."/>
            <person name="Hauser L."/>
            <person name="Markowitz V."/>
            <person name="Cheng J.-F."/>
            <person name="Hugenholtz P."/>
            <person name="Woyke T."/>
            <person name="Wu D."/>
            <person name="Tindall B."/>
            <person name="Brambilla E."/>
            <person name="Klenk H.-P."/>
            <person name="Eisen J.A."/>
        </authorList>
    </citation>
    <scope>NUCLEOTIDE SEQUENCE [LARGE SCALE GENOMIC DNA]</scope>
    <source>
        <strain evidence="3 4">DSM 19592</strain>
    </source>
</reference>
<organism evidence="3 4">
    <name type="scientific">Galbibacter orientalis DSM 19592</name>
    <dbReference type="NCBI Taxonomy" id="926559"/>
    <lineage>
        <taxon>Bacteria</taxon>
        <taxon>Pseudomonadati</taxon>
        <taxon>Bacteroidota</taxon>
        <taxon>Flavobacteriia</taxon>
        <taxon>Flavobacteriales</taxon>
        <taxon>Flavobacteriaceae</taxon>
        <taxon>Galbibacter</taxon>
    </lineage>
</organism>
<evidence type="ECO:0000313" key="3">
    <source>
        <dbReference type="EMBL" id="EIJ39491.1"/>
    </source>
</evidence>
<dbReference type="PANTHER" id="PTHR11731:SF193">
    <property type="entry name" value="DIPEPTIDYL PEPTIDASE 9"/>
    <property type="match status" value="1"/>
</dbReference>
<keyword evidence="3" id="KW-0645">Protease</keyword>
<dbReference type="GO" id="GO:0004177">
    <property type="term" value="F:aminopeptidase activity"/>
    <property type="evidence" value="ECO:0007669"/>
    <property type="project" value="UniProtKB-KW"/>
</dbReference>
<dbReference type="RefSeq" id="WP_008612946.1">
    <property type="nucleotide sequence ID" value="NZ_JH651379.1"/>
</dbReference>
<keyword evidence="4" id="KW-1185">Reference proteome</keyword>
<dbReference type="PANTHER" id="PTHR11731">
    <property type="entry name" value="PROTEASE FAMILY S9B,C DIPEPTIDYL-PEPTIDASE IV-RELATED"/>
    <property type="match status" value="1"/>
</dbReference>
<keyword evidence="3" id="KW-0031">Aminopeptidase</keyword>
<dbReference type="GO" id="GO:0006508">
    <property type="term" value="P:proteolysis"/>
    <property type="evidence" value="ECO:0007669"/>
    <property type="project" value="InterPro"/>
</dbReference>
<proteinExistence type="predicted"/>
<dbReference type="EMBL" id="JH651379">
    <property type="protein sequence ID" value="EIJ39491.1"/>
    <property type="molecule type" value="Genomic_DNA"/>
</dbReference>
<evidence type="ECO:0000259" key="2">
    <source>
        <dbReference type="Pfam" id="PF00326"/>
    </source>
</evidence>